<feature type="compositionally biased region" description="Polar residues" evidence="1">
    <location>
        <begin position="810"/>
        <end position="819"/>
    </location>
</feature>
<feature type="compositionally biased region" description="Polar residues" evidence="1">
    <location>
        <begin position="620"/>
        <end position="637"/>
    </location>
</feature>
<protein>
    <recommendedName>
        <fullName evidence="4">Mucin-5AC</fullName>
    </recommendedName>
</protein>
<feature type="compositionally biased region" description="Basic and acidic residues" evidence="1">
    <location>
        <begin position="466"/>
        <end position="483"/>
    </location>
</feature>
<name>E2AIW0_CAMFO</name>
<feature type="compositionally biased region" description="Acidic residues" evidence="1">
    <location>
        <begin position="826"/>
        <end position="839"/>
    </location>
</feature>
<feature type="region of interest" description="Disordered" evidence="1">
    <location>
        <begin position="259"/>
        <end position="505"/>
    </location>
</feature>
<feature type="compositionally biased region" description="Low complexity" evidence="1">
    <location>
        <begin position="915"/>
        <end position="935"/>
    </location>
</feature>
<dbReference type="AlphaFoldDB" id="E2AIW0"/>
<organism evidence="3">
    <name type="scientific">Camponotus floridanus</name>
    <name type="common">Florida carpenter ant</name>
    <dbReference type="NCBI Taxonomy" id="104421"/>
    <lineage>
        <taxon>Eukaryota</taxon>
        <taxon>Metazoa</taxon>
        <taxon>Ecdysozoa</taxon>
        <taxon>Arthropoda</taxon>
        <taxon>Hexapoda</taxon>
        <taxon>Insecta</taxon>
        <taxon>Pterygota</taxon>
        <taxon>Neoptera</taxon>
        <taxon>Endopterygota</taxon>
        <taxon>Hymenoptera</taxon>
        <taxon>Apocrita</taxon>
        <taxon>Aculeata</taxon>
        <taxon>Formicoidea</taxon>
        <taxon>Formicidae</taxon>
        <taxon>Formicinae</taxon>
        <taxon>Camponotus</taxon>
    </lineage>
</organism>
<feature type="region of interest" description="Disordered" evidence="1">
    <location>
        <begin position="570"/>
        <end position="968"/>
    </location>
</feature>
<gene>
    <name evidence="2" type="ORF">EAG_15674</name>
</gene>
<evidence type="ECO:0008006" key="4">
    <source>
        <dbReference type="Google" id="ProtNLM"/>
    </source>
</evidence>
<keyword evidence="3" id="KW-1185">Reference proteome</keyword>
<dbReference type="InParanoid" id="E2AIW0"/>
<dbReference type="OrthoDB" id="8192055at2759"/>
<dbReference type="EMBL" id="GL439905">
    <property type="protein sequence ID" value="EFN66639.1"/>
    <property type="molecule type" value="Genomic_DNA"/>
</dbReference>
<evidence type="ECO:0000256" key="1">
    <source>
        <dbReference type="SAM" id="MobiDB-lite"/>
    </source>
</evidence>
<dbReference type="OMA" id="GFHTAHR"/>
<dbReference type="STRING" id="104421.E2AIW0"/>
<accession>E2AIW0</accession>
<feature type="compositionally biased region" description="Polar residues" evidence="1">
    <location>
        <begin position="754"/>
        <end position="777"/>
    </location>
</feature>
<feature type="compositionally biased region" description="Low complexity" evidence="1">
    <location>
        <begin position="871"/>
        <end position="889"/>
    </location>
</feature>
<feature type="compositionally biased region" description="Polar residues" evidence="1">
    <location>
        <begin position="486"/>
        <end position="504"/>
    </location>
</feature>
<evidence type="ECO:0000313" key="3">
    <source>
        <dbReference type="Proteomes" id="UP000000311"/>
    </source>
</evidence>
<feature type="compositionally biased region" description="Low complexity" evidence="1">
    <location>
        <begin position="786"/>
        <end position="800"/>
    </location>
</feature>
<feature type="compositionally biased region" description="Polar residues" evidence="1">
    <location>
        <begin position="285"/>
        <end position="314"/>
    </location>
</feature>
<feature type="compositionally biased region" description="Low complexity" evidence="1">
    <location>
        <begin position="692"/>
        <end position="726"/>
    </location>
</feature>
<dbReference type="FunCoup" id="E2AIW0">
    <property type="interactions" value="2"/>
</dbReference>
<feature type="compositionally biased region" description="Polar residues" evidence="1">
    <location>
        <begin position="262"/>
        <end position="277"/>
    </location>
</feature>
<sequence>MKTYRIYGVIACTLADNPSDIVPVSGDNLIRTKYVAATTYQPPRAVKIEEFVTSHKLPENVPRPSDDDEYFDDKKVVLKDNKYVKKVIQKFENNEKKATLEPVRRLDSDADDDLEILSAKGQAQVELENFSDTGKVLQDEKIKKVDSKRPSSEQDEVIPGVYVSAEYATTMLPVLTTSREAHGKESPFDFIPVNIIREDSKNSYAHFSDANFGDLSDVSLIPAGTNSRIQVKKGPNGKDYEYEYVYYYYDEEDENKAGTAGSAVTNSYDIPSRTTSAPRRGGIVSNRSKYNTVERSSTVEPSNNEVIPNKNGNRGRQLLETEDVSEERLPANTRFPPRSRSNHNTATTESSRGRSNRPRPGLDLVDSSSFRTHQEGPEFPQTLPKGPVRFLGVTPNENNEEKQLVRNRGRPQRIQEPAPVEEEIDDAPAPAIKRRPSSTATPEAEVELSRGQPPRSNEEDDTENAEPEKPDNKHTSAEDKQESSETDSSGTIVDTTDNPTTEYPSTMDKVALDLYAFLQQGQNNLVDAFNSEAGETQDNTTIPDDEITTDIVTTTELAATTIVAESINPTTTTTTTTTTEPTTTTTTTEPSTTTTQIPIGRGKFRRPGIGGPVASRNRFKSNGGSSTSTEATVSEPTQKVRGRFGGGNLNGNGFKRPRPGGNFKPIEEDTIQKETSSSVNAEKPVSGRGRFRAPSSSRTAVSTTTTTTTASTPSNGGASTNGATAARPAFSKLNINRRRGRPTTNAPGSDESQEAPQSETSAQTVGQIASEATTSAPKNAVRARLPGAPVIRPAAIRPPGGRVNLRQKPGQVTTSTTLAPETAEGAIDEPAGEGTEEETHEAPAETSPPARSTTSNPLNKLRNRNRLQVHPKTTTKSPLPPSIRRSPLLPRRKVTETSPATQTSQEDTSSEEEVTSFSETEPTSEATSVETSTAAKTKHDETRGLGGLLAPRRRIPARRPGQIAQIQA</sequence>
<proteinExistence type="predicted"/>
<feature type="compositionally biased region" description="Low complexity" evidence="1">
    <location>
        <begin position="570"/>
        <end position="595"/>
    </location>
</feature>
<dbReference type="Proteomes" id="UP000000311">
    <property type="component" value="Unassembled WGS sequence"/>
</dbReference>
<evidence type="ECO:0000313" key="2">
    <source>
        <dbReference type="EMBL" id="EFN66639.1"/>
    </source>
</evidence>
<reference evidence="2 3" key="1">
    <citation type="journal article" date="2010" name="Science">
        <title>Genomic comparison of the ants Camponotus floridanus and Harpegnathos saltator.</title>
        <authorList>
            <person name="Bonasio R."/>
            <person name="Zhang G."/>
            <person name="Ye C."/>
            <person name="Mutti N.S."/>
            <person name="Fang X."/>
            <person name="Qin N."/>
            <person name="Donahue G."/>
            <person name="Yang P."/>
            <person name="Li Q."/>
            <person name="Li C."/>
            <person name="Zhang P."/>
            <person name="Huang Z."/>
            <person name="Berger S.L."/>
            <person name="Reinberg D."/>
            <person name="Wang J."/>
            <person name="Liebig J."/>
        </authorList>
    </citation>
    <scope>NUCLEOTIDE SEQUENCE [LARGE SCALE GENOMIC DNA]</scope>
    <source>
        <strain evidence="3">C129</strain>
    </source>
</reference>